<protein>
    <submittedName>
        <fullName evidence="1">Uncharacterized protein</fullName>
    </submittedName>
</protein>
<name>A0A1Q9BW39_SYMMI</name>
<comment type="caution">
    <text evidence="1">The sequence shown here is derived from an EMBL/GenBank/DDBJ whole genome shotgun (WGS) entry which is preliminary data.</text>
</comment>
<reference evidence="1 2" key="1">
    <citation type="submission" date="2016-02" db="EMBL/GenBank/DDBJ databases">
        <title>Genome analysis of coral dinoflagellate symbionts highlights evolutionary adaptations to a symbiotic lifestyle.</title>
        <authorList>
            <person name="Aranda M."/>
            <person name="Li Y."/>
            <person name="Liew Y.J."/>
            <person name="Baumgarten S."/>
            <person name="Simakov O."/>
            <person name="Wilson M."/>
            <person name="Piel J."/>
            <person name="Ashoor H."/>
            <person name="Bougouffa S."/>
            <person name="Bajic V.B."/>
            <person name="Ryu T."/>
            <person name="Ravasi T."/>
            <person name="Bayer T."/>
            <person name="Micklem G."/>
            <person name="Kim H."/>
            <person name="Bhak J."/>
            <person name="Lajeunesse T.C."/>
            <person name="Voolstra C.R."/>
        </authorList>
    </citation>
    <scope>NUCLEOTIDE SEQUENCE [LARGE SCALE GENOMIC DNA]</scope>
    <source>
        <strain evidence="1 2">CCMP2467</strain>
    </source>
</reference>
<dbReference type="Proteomes" id="UP000186817">
    <property type="component" value="Unassembled WGS sequence"/>
</dbReference>
<dbReference type="AlphaFoldDB" id="A0A1Q9BW39"/>
<proteinExistence type="predicted"/>
<accession>A0A1Q9BW39</accession>
<dbReference type="OrthoDB" id="407175at2759"/>
<evidence type="ECO:0000313" key="2">
    <source>
        <dbReference type="Proteomes" id="UP000186817"/>
    </source>
</evidence>
<dbReference type="EMBL" id="LSRX01003100">
    <property type="protein sequence ID" value="OLP74876.1"/>
    <property type="molecule type" value="Genomic_DNA"/>
</dbReference>
<keyword evidence="2" id="KW-1185">Reference proteome</keyword>
<gene>
    <name evidence="1" type="ORF">AK812_SmicGene45461</name>
</gene>
<evidence type="ECO:0000313" key="1">
    <source>
        <dbReference type="EMBL" id="OLP74876.1"/>
    </source>
</evidence>
<organism evidence="1 2">
    <name type="scientific">Symbiodinium microadriaticum</name>
    <name type="common">Dinoflagellate</name>
    <name type="synonym">Zooxanthella microadriatica</name>
    <dbReference type="NCBI Taxonomy" id="2951"/>
    <lineage>
        <taxon>Eukaryota</taxon>
        <taxon>Sar</taxon>
        <taxon>Alveolata</taxon>
        <taxon>Dinophyceae</taxon>
        <taxon>Suessiales</taxon>
        <taxon>Symbiodiniaceae</taxon>
        <taxon>Symbiodinium</taxon>
    </lineage>
</organism>
<sequence>MRCSRRRQGWRGVGQIARPLLLVDVGFVASGFGITASGASEMQRHCNSELPLTFWVGLHLFCSVAMWQVRAVPWAPAGPGVQCLREAVKEELVKEWHEFRVELLHEVKQLVLEMKAPQAVPFDQAATVAPLTHRAGAGVPSLVSPSTPRSKPPARCFWRQSYDLLTLLPQLPTFEMLQVSDILQLRVASCAAVDGQVLAHHLAQGAELSRRRKICDLPLQHFSTAHPELTGGMRSTSPCRAIPCCRSATGALLASFARLTCCWRGLELKLSPAIQVLSWP</sequence>